<dbReference type="Proteomes" id="UP000324222">
    <property type="component" value="Unassembled WGS sequence"/>
</dbReference>
<feature type="compositionally biased region" description="Polar residues" evidence="1">
    <location>
        <begin position="45"/>
        <end position="55"/>
    </location>
</feature>
<keyword evidence="3" id="KW-1185">Reference proteome</keyword>
<feature type="compositionally biased region" description="Low complexity" evidence="1">
    <location>
        <begin position="29"/>
        <end position="41"/>
    </location>
</feature>
<comment type="caution">
    <text evidence="2">The sequence shown here is derived from an EMBL/GenBank/DDBJ whole genome shotgun (WGS) entry which is preliminary data.</text>
</comment>
<proteinExistence type="predicted"/>
<dbReference type="EMBL" id="VSRR010036631">
    <property type="protein sequence ID" value="MPC73353.1"/>
    <property type="molecule type" value="Genomic_DNA"/>
</dbReference>
<evidence type="ECO:0000256" key="1">
    <source>
        <dbReference type="SAM" id="MobiDB-lite"/>
    </source>
</evidence>
<feature type="region of interest" description="Disordered" evidence="1">
    <location>
        <begin position="1"/>
        <end position="96"/>
    </location>
</feature>
<reference evidence="2 3" key="1">
    <citation type="submission" date="2019-05" db="EMBL/GenBank/DDBJ databases">
        <title>Another draft genome of Portunus trituberculatus and its Hox gene families provides insights of decapod evolution.</title>
        <authorList>
            <person name="Jeong J.-H."/>
            <person name="Song I."/>
            <person name="Kim S."/>
            <person name="Choi T."/>
            <person name="Kim D."/>
            <person name="Ryu S."/>
            <person name="Kim W."/>
        </authorList>
    </citation>
    <scope>NUCLEOTIDE SEQUENCE [LARGE SCALE GENOMIC DNA]</scope>
    <source>
        <tissue evidence="2">Muscle</tissue>
    </source>
</reference>
<sequence>MALLDTSAHLASHQSDTCRTMHIGRIRAGRSQQSAPSSPSGAVLNLTQQSDSLSLPGTPLSNASAISRSSDASVSSASSTRALLSHPAHTSSASIV</sequence>
<evidence type="ECO:0000313" key="2">
    <source>
        <dbReference type="EMBL" id="MPC73353.1"/>
    </source>
</evidence>
<organism evidence="2 3">
    <name type="scientific">Portunus trituberculatus</name>
    <name type="common">Swimming crab</name>
    <name type="synonym">Neptunus trituberculatus</name>
    <dbReference type="NCBI Taxonomy" id="210409"/>
    <lineage>
        <taxon>Eukaryota</taxon>
        <taxon>Metazoa</taxon>
        <taxon>Ecdysozoa</taxon>
        <taxon>Arthropoda</taxon>
        <taxon>Crustacea</taxon>
        <taxon>Multicrustacea</taxon>
        <taxon>Malacostraca</taxon>
        <taxon>Eumalacostraca</taxon>
        <taxon>Eucarida</taxon>
        <taxon>Decapoda</taxon>
        <taxon>Pleocyemata</taxon>
        <taxon>Brachyura</taxon>
        <taxon>Eubrachyura</taxon>
        <taxon>Portunoidea</taxon>
        <taxon>Portunidae</taxon>
        <taxon>Portuninae</taxon>
        <taxon>Portunus</taxon>
    </lineage>
</organism>
<dbReference type="AlphaFoldDB" id="A0A5B7HTA6"/>
<protein>
    <submittedName>
        <fullName evidence="2">Uncharacterized protein</fullName>
    </submittedName>
</protein>
<evidence type="ECO:0000313" key="3">
    <source>
        <dbReference type="Proteomes" id="UP000324222"/>
    </source>
</evidence>
<name>A0A5B7HTA6_PORTR</name>
<accession>A0A5B7HTA6</accession>
<feature type="compositionally biased region" description="Low complexity" evidence="1">
    <location>
        <begin position="60"/>
        <end position="85"/>
    </location>
</feature>
<gene>
    <name evidence="2" type="ORF">E2C01_067679</name>
</gene>